<feature type="region of interest" description="Disordered" evidence="1">
    <location>
        <begin position="1"/>
        <end position="60"/>
    </location>
</feature>
<dbReference type="Proteomes" id="UP000192678">
    <property type="component" value="Unassembled WGS sequence"/>
</dbReference>
<evidence type="ECO:0000313" key="2">
    <source>
        <dbReference type="EMBL" id="SMC61726.1"/>
    </source>
</evidence>
<feature type="compositionally biased region" description="Basic and acidic residues" evidence="1">
    <location>
        <begin position="23"/>
        <end position="32"/>
    </location>
</feature>
<dbReference type="OrthoDB" id="773024at2"/>
<proteinExistence type="predicted"/>
<keyword evidence="3" id="KW-1185">Reference proteome</keyword>
<accession>A0A1W2AM06</accession>
<protein>
    <submittedName>
        <fullName evidence="2">Uncharacterized protein</fullName>
    </submittedName>
</protein>
<organism evidence="2 3">
    <name type="scientific">Pedobacter nyackensis</name>
    <dbReference type="NCBI Taxonomy" id="475255"/>
    <lineage>
        <taxon>Bacteria</taxon>
        <taxon>Pseudomonadati</taxon>
        <taxon>Bacteroidota</taxon>
        <taxon>Sphingobacteriia</taxon>
        <taxon>Sphingobacteriales</taxon>
        <taxon>Sphingobacteriaceae</taxon>
        <taxon>Pedobacter</taxon>
    </lineage>
</organism>
<reference evidence="2 3" key="1">
    <citation type="submission" date="2017-04" db="EMBL/GenBank/DDBJ databases">
        <authorList>
            <person name="Afonso C.L."/>
            <person name="Miller P.J."/>
            <person name="Scott M.A."/>
            <person name="Spackman E."/>
            <person name="Goraichik I."/>
            <person name="Dimitrov K.M."/>
            <person name="Suarez D.L."/>
            <person name="Swayne D.E."/>
        </authorList>
    </citation>
    <scope>NUCLEOTIDE SEQUENCE [LARGE SCALE GENOMIC DNA]</scope>
    <source>
        <strain evidence="2 3">DSM 19625</strain>
    </source>
</reference>
<evidence type="ECO:0000256" key="1">
    <source>
        <dbReference type="SAM" id="MobiDB-lite"/>
    </source>
</evidence>
<gene>
    <name evidence="2" type="ORF">SAMN04488101_101740</name>
</gene>
<sequence>MKAQEKNVKSGNMQGSTTADRAFNNKREDLKKKGISNGGGQRSDQTSSRDSMHKPEHKKS</sequence>
<evidence type="ECO:0000313" key="3">
    <source>
        <dbReference type="Proteomes" id="UP000192678"/>
    </source>
</evidence>
<feature type="compositionally biased region" description="Polar residues" evidence="1">
    <location>
        <begin position="9"/>
        <end position="19"/>
    </location>
</feature>
<dbReference type="AlphaFoldDB" id="A0A1W2AM06"/>
<dbReference type="EMBL" id="FWYB01000001">
    <property type="protein sequence ID" value="SMC61726.1"/>
    <property type="molecule type" value="Genomic_DNA"/>
</dbReference>
<dbReference type="RefSeq" id="WP_084287288.1">
    <property type="nucleotide sequence ID" value="NZ_FWYB01000001.1"/>
</dbReference>
<name>A0A1W2AM06_9SPHI</name>